<dbReference type="PANTHER" id="PTHR42885">
    <property type="entry name" value="HISTIDINOL-PHOSPHATE AMINOTRANSFERASE-RELATED"/>
    <property type="match status" value="1"/>
</dbReference>
<dbReference type="RefSeq" id="WP_156274896.1">
    <property type="nucleotide sequence ID" value="NZ_CP046244.1"/>
</dbReference>
<dbReference type="InterPro" id="IPR015421">
    <property type="entry name" value="PyrdxlP-dep_Trfase_major"/>
</dbReference>
<dbReference type="OrthoDB" id="9813612at2"/>
<dbReference type="GO" id="GO:0030170">
    <property type="term" value="F:pyridoxal phosphate binding"/>
    <property type="evidence" value="ECO:0007669"/>
    <property type="project" value="InterPro"/>
</dbReference>
<keyword evidence="12" id="KW-1185">Reference proteome</keyword>
<dbReference type="NCBIfam" id="TIGR01140">
    <property type="entry name" value="L_thr_O3P_dcar"/>
    <property type="match status" value="1"/>
</dbReference>
<protein>
    <recommendedName>
        <fullName evidence="4">threonine-phosphate decarboxylase</fullName>
        <ecNumber evidence="4">4.1.1.81</ecNumber>
    </recommendedName>
    <alternativeName>
        <fullName evidence="8">L-threonine-O-3-phosphate decarboxylase</fullName>
    </alternativeName>
</protein>
<evidence type="ECO:0000256" key="8">
    <source>
        <dbReference type="ARBA" id="ARBA00029996"/>
    </source>
</evidence>
<dbReference type="SUPFAM" id="SSF53383">
    <property type="entry name" value="PLP-dependent transferases"/>
    <property type="match status" value="1"/>
</dbReference>
<evidence type="ECO:0000256" key="3">
    <source>
        <dbReference type="ARBA" id="ARBA00004953"/>
    </source>
</evidence>
<dbReference type="Proteomes" id="UP000425916">
    <property type="component" value="Chromosome"/>
</dbReference>
<evidence type="ECO:0000256" key="1">
    <source>
        <dbReference type="ARBA" id="ARBA00001933"/>
    </source>
</evidence>
<evidence type="ECO:0000313" key="11">
    <source>
        <dbReference type="EMBL" id="QGP93469.1"/>
    </source>
</evidence>
<dbReference type="EMBL" id="CP046244">
    <property type="protein sequence ID" value="QGP93469.1"/>
    <property type="molecule type" value="Genomic_DNA"/>
</dbReference>
<comment type="cofactor">
    <cofactor evidence="1">
        <name>pyridoxal 5'-phosphate</name>
        <dbReference type="ChEBI" id="CHEBI:597326"/>
    </cofactor>
</comment>
<gene>
    <name evidence="11" type="primary">cobD_2</name>
    <name evidence="11" type="ORF">MGLY_28770</name>
</gene>
<proteinExistence type="predicted"/>
<dbReference type="PANTHER" id="PTHR42885:SF1">
    <property type="entry name" value="THREONINE-PHOSPHATE DECARBOXYLASE"/>
    <property type="match status" value="1"/>
</dbReference>
<evidence type="ECO:0000256" key="9">
    <source>
        <dbReference type="ARBA" id="ARBA00048531"/>
    </source>
</evidence>
<dbReference type="GO" id="GO:0048472">
    <property type="term" value="F:threonine-phosphate decarboxylase activity"/>
    <property type="evidence" value="ECO:0007669"/>
    <property type="project" value="UniProtKB-EC"/>
</dbReference>
<dbReference type="UniPathway" id="UPA00148"/>
<keyword evidence="7 11" id="KW-0456">Lyase</keyword>
<evidence type="ECO:0000256" key="4">
    <source>
        <dbReference type="ARBA" id="ARBA00012285"/>
    </source>
</evidence>
<feature type="domain" description="Aminotransferase class I/classII large" evidence="10">
    <location>
        <begin position="35"/>
        <end position="366"/>
    </location>
</feature>
<dbReference type="GO" id="GO:0009236">
    <property type="term" value="P:cobalamin biosynthetic process"/>
    <property type="evidence" value="ECO:0007669"/>
    <property type="project" value="UniProtKB-UniPathway"/>
</dbReference>
<dbReference type="Gene3D" id="3.90.1150.10">
    <property type="entry name" value="Aspartate Aminotransferase, domain 1"/>
    <property type="match status" value="1"/>
</dbReference>
<comment type="catalytic activity">
    <reaction evidence="9">
        <text>O-phospho-L-threonine + H(+) = (R)-1-aminopropan-2-yl phosphate + CO2</text>
        <dbReference type="Rhea" id="RHEA:11492"/>
        <dbReference type="ChEBI" id="CHEBI:15378"/>
        <dbReference type="ChEBI" id="CHEBI:16526"/>
        <dbReference type="ChEBI" id="CHEBI:58563"/>
        <dbReference type="ChEBI" id="CHEBI:58675"/>
        <dbReference type="EC" id="4.1.1.81"/>
    </reaction>
</comment>
<dbReference type="InterPro" id="IPR015422">
    <property type="entry name" value="PyrdxlP-dep_Trfase_small"/>
</dbReference>
<dbReference type="Gene3D" id="3.40.640.10">
    <property type="entry name" value="Type I PLP-dependent aspartate aminotransferase-like (Major domain)"/>
    <property type="match status" value="1"/>
</dbReference>
<comment type="pathway">
    <text evidence="3">Cofactor biosynthesis; adenosylcobalamin biosynthesis.</text>
</comment>
<evidence type="ECO:0000256" key="5">
    <source>
        <dbReference type="ARBA" id="ARBA00022573"/>
    </source>
</evidence>
<evidence type="ECO:0000256" key="2">
    <source>
        <dbReference type="ARBA" id="ARBA00003444"/>
    </source>
</evidence>
<dbReference type="InterPro" id="IPR004838">
    <property type="entry name" value="NHTrfase_class1_PyrdxlP-BS"/>
</dbReference>
<comment type="function">
    <text evidence="2">Decarboxylates L-threonine-O-3-phosphate to yield (R)-1-amino-2-propanol O-2-phosphate, the precursor for the linkage between the nucleotide loop and the corrin ring in cobalamin.</text>
</comment>
<keyword evidence="5" id="KW-0169">Cobalamin biosynthesis</keyword>
<dbReference type="Pfam" id="PF00155">
    <property type="entry name" value="Aminotran_1_2"/>
    <property type="match status" value="1"/>
</dbReference>
<dbReference type="CDD" id="cd00609">
    <property type="entry name" value="AAT_like"/>
    <property type="match status" value="1"/>
</dbReference>
<dbReference type="InterPro" id="IPR005860">
    <property type="entry name" value="CobD"/>
</dbReference>
<keyword evidence="6" id="KW-0663">Pyridoxal phosphate</keyword>
<evidence type="ECO:0000256" key="6">
    <source>
        <dbReference type="ARBA" id="ARBA00022898"/>
    </source>
</evidence>
<evidence type="ECO:0000313" key="12">
    <source>
        <dbReference type="Proteomes" id="UP000425916"/>
    </source>
</evidence>
<dbReference type="PROSITE" id="PS00105">
    <property type="entry name" value="AA_TRANSFER_CLASS_1"/>
    <property type="match status" value="1"/>
</dbReference>
<dbReference type="AlphaFoldDB" id="A0A6I5ZUY9"/>
<reference evidence="11 12" key="1">
    <citation type="submission" date="2019-11" db="EMBL/GenBank/DDBJ databases">
        <title>Genome sequence of Moorella glycerini DSM11254.</title>
        <authorList>
            <person name="Poehlein A."/>
            <person name="Boeer T."/>
            <person name="Daniel R."/>
        </authorList>
    </citation>
    <scope>NUCLEOTIDE SEQUENCE [LARGE SCALE GENOMIC DNA]</scope>
    <source>
        <strain evidence="11 12">DSM 11254</strain>
    </source>
</reference>
<dbReference type="InterPro" id="IPR015424">
    <property type="entry name" value="PyrdxlP-dep_Trfase"/>
</dbReference>
<evidence type="ECO:0000256" key="7">
    <source>
        <dbReference type="ARBA" id="ARBA00023239"/>
    </source>
</evidence>
<accession>A0A6I5ZUY9</accession>
<organism evidence="11 12">
    <name type="scientific">Neomoorella glycerini</name>
    <dbReference type="NCBI Taxonomy" id="55779"/>
    <lineage>
        <taxon>Bacteria</taxon>
        <taxon>Bacillati</taxon>
        <taxon>Bacillota</taxon>
        <taxon>Clostridia</taxon>
        <taxon>Neomoorellales</taxon>
        <taxon>Neomoorellaceae</taxon>
        <taxon>Neomoorella</taxon>
    </lineage>
</organism>
<name>A0A6I5ZUY9_9FIRM</name>
<dbReference type="InterPro" id="IPR004839">
    <property type="entry name" value="Aminotransferase_I/II_large"/>
</dbReference>
<dbReference type="EC" id="4.1.1.81" evidence="4"/>
<evidence type="ECO:0000259" key="10">
    <source>
        <dbReference type="Pfam" id="PF00155"/>
    </source>
</evidence>
<sequence length="374" mass="41282">MAYGQAGNGGRELARPVHGGDWQGAVEKYGWQPEEILDFSANVNPLGPPAGVLKTLQQNLQAIQRYPDPQCRQLKKALATYLQVDPDAVIAANGATELIYLICQALKPRRVLIPEPTFSEYRRAALVAGAEVVTMELDPASFFALDIARWRQNLARVDLAFLCNPNNPTSQLLEKAVLKEIVELCRRRGVFLVIDESFLDFVPNWPELSLGSRAAAREGLLSLRSLTKIFALPGLRLGCGVAHPELVARLEARRDPWSVNILAQIAGAVALADMEYLEATRELIRQEKEYLYHGLAGLAGFRPYHPEVNFILTDITASGLTVPRLAAHLARERILIRDCSSFPGLGPAYFRVAVRERGANQKLLAALEKAVEES</sequence>